<dbReference type="SMART" id="SM00382">
    <property type="entry name" value="AAA"/>
    <property type="match status" value="1"/>
</dbReference>
<dbReference type="GO" id="GO:0005524">
    <property type="term" value="F:ATP binding"/>
    <property type="evidence" value="ECO:0007669"/>
    <property type="project" value="UniProtKB-KW"/>
</dbReference>
<dbReference type="PROSITE" id="PS00211">
    <property type="entry name" value="ABC_TRANSPORTER_1"/>
    <property type="match status" value="1"/>
</dbReference>
<dbReference type="PANTHER" id="PTHR46743:SF2">
    <property type="entry name" value="TEICHOIC ACIDS EXPORT ATP-BINDING PROTEIN TAGH"/>
    <property type="match status" value="1"/>
</dbReference>
<dbReference type="STRING" id="1618345.UT18_C0010G0029"/>
<dbReference type="SUPFAM" id="SSF52540">
    <property type="entry name" value="P-loop containing nucleoside triphosphate hydrolases"/>
    <property type="match status" value="1"/>
</dbReference>
<dbReference type="EMBL" id="LBVV01000010">
    <property type="protein sequence ID" value="KKQ94457.1"/>
    <property type="molecule type" value="Genomic_DNA"/>
</dbReference>
<name>A0A0G0LTV5_UNCC2</name>
<gene>
    <name evidence="6" type="ORF">UT18_C0010G0029</name>
</gene>
<comment type="caution">
    <text evidence="6">The sequence shown here is derived from an EMBL/GenBank/DDBJ whole genome shotgun (WGS) entry which is preliminary data.</text>
</comment>
<sequence>MSKEIVVKVENVYKTFHIPHERNSSLKATVLNIFKRKTYTEFPAAKGISFEVREGEFLGIIGRNGCGKSTMLKMLAGIYMPDKGKITVKGRLSPFLELGVGFNPDLTARENVYLNGTILGLNRKEINAKYNDIVDFAELEEFMDQKLKNFSSGMQVRLAFSVAIQAHADILLIDEVLAVGDSNFQKKCNDVFRRLKVEGKTIIFVSHSMEAIKNFCDRVILIHEGKILSEGNPEKVAYQYERLNLEGANSQLQADTDNQWGDRRVEISSFRFLVDGKENIFAKTGDHVAIEVDYKNNQNHSVITNFSIGIYNEGNKCFDASTYFSKPFVVEASAKGKIIFNITGLALLSNSYIAKVNKYNIDLMLFGKEPGEVYHVWKNAFTFMIKNDEKAIRATGIVNLDYNYEIKPQ</sequence>
<dbReference type="Proteomes" id="UP000034207">
    <property type="component" value="Unassembled WGS sequence"/>
</dbReference>
<dbReference type="InterPro" id="IPR017871">
    <property type="entry name" value="ABC_transporter-like_CS"/>
</dbReference>
<keyword evidence="2" id="KW-0813">Transport</keyword>
<dbReference type="InterPro" id="IPR050683">
    <property type="entry name" value="Bact_Polysacc_Export_ATP-bd"/>
</dbReference>
<evidence type="ECO:0000256" key="2">
    <source>
        <dbReference type="ARBA" id="ARBA00022448"/>
    </source>
</evidence>
<dbReference type="Gene3D" id="3.40.50.300">
    <property type="entry name" value="P-loop containing nucleotide triphosphate hydrolases"/>
    <property type="match status" value="1"/>
</dbReference>
<dbReference type="InterPro" id="IPR027417">
    <property type="entry name" value="P-loop_NTPase"/>
</dbReference>
<feature type="domain" description="ABC transporter" evidence="5">
    <location>
        <begin position="28"/>
        <end position="249"/>
    </location>
</feature>
<evidence type="ECO:0000259" key="5">
    <source>
        <dbReference type="PROSITE" id="PS50893"/>
    </source>
</evidence>
<keyword evidence="3" id="KW-0547">Nucleotide-binding</keyword>
<dbReference type="InterPro" id="IPR029439">
    <property type="entry name" value="Wzt_C"/>
</dbReference>
<comment type="similarity">
    <text evidence="1">Belongs to the ABC transporter superfamily.</text>
</comment>
<evidence type="ECO:0000313" key="7">
    <source>
        <dbReference type="Proteomes" id="UP000034207"/>
    </source>
</evidence>
<accession>A0A0G0LTV5</accession>
<dbReference type="PANTHER" id="PTHR46743">
    <property type="entry name" value="TEICHOIC ACIDS EXPORT ATP-BINDING PROTEIN TAGH"/>
    <property type="match status" value="1"/>
</dbReference>
<evidence type="ECO:0000256" key="1">
    <source>
        <dbReference type="ARBA" id="ARBA00005417"/>
    </source>
</evidence>
<dbReference type="GO" id="GO:0016887">
    <property type="term" value="F:ATP hydrolysis activity"/>
    <property type="evidence" value="ECO:0007669"/>
    <property type="project" value="InterPro"/>
</dbReference>
<keyword evidence="4" id="KW-0067">ATP-binding</keyword>
<evidence type="ECO:0000256" key="3">
    <source>
        <dbReference type="ARBA" id="ARBA00022741"/>
    </source>
</evidence>
<evidence type="ECO:0000256" key="4">
    <source>
        <dbReference type="ARBA" id="ARBA00022840"/>
    </source>
</evidence>
<proteinExistence type="inferred from homology"/>
<dbReference type="Pfam" id="PF00005">
    <property type="entry name" value="ABC_tran"/>
    <property type="match status" value="1"/>
</dbReference>
<dbReference type="Pfam" id="PF14524">
    <property type="entry name" value="Wzt_C"/>
    <property type="match status" value="1"/>
</dbReference>
<organism evidence="6 7">
    <name type="scientific">candidate division CPR2 bacterium GW2011_GWC2_39_10</name>
    <dbReference type="NCBI Taxonomy" id="1618345"/>
    <lineage>
        <taxon>Bacteria</taxon>
        <taxon>Bacteria division CPR2</taxon>
    </lineage>
</organism>
<dbReference type="InterPro" id="IPR003593">
    <property type="entry name" value="AAA+_ATPase"/>
</dbReference>
<dbReference type="InterPro" id="IPR015860">
    <property type="entry name" value="ABC_transpr_TagH-like"/>
</dbReference>
<dbReference type="CDD" id="cd03220">
    <property type="entry name" value="ABC_KpsT_Wzt"/>
    <property type="match status" value="1"/>
</dbReference>
<reference evidence="6" key="1">
    <citation type="journal article" date="2015" name="Nature">
        <title>rRNA introns, odd ribosomes, and small enigmatic genomes across a large radiation of phyla.</title>
        <authorList>
            <person name="Brown C.T."/>
            <person name="Hug L.A."/>
            <person name="Thomas B.C."/>
            <person name="Sharon I."/>
            <person name="Castelle C.J."/>
            <person name="Singh A."/>
            <person name="Wilkins M.J."/>
            <person name="Williams K.H."/>
            <person name="Banfield J.F."/>
        </authorList>
    </citation>
    <scope>NUCLEOTIDE SEQUENCE [LARGE SCALE GENOMIC DNA]</scope>
</reference>
<dbReference type="GO" id="GO:0140359">
    <property type="term" value="F:ABC-type transporter activity"/>
    <property type="evidence" value="ECO:0007669"/>
    <property type="project" value="InterPro"/>
</dbReference>
<evidence type="ECO:0000313" key="6">
    <source>
        <dbReference type="EMBL" id="KKQ94457.1"/>
    </source>
</evidence>
<protein>
    <submittedName>
        <fullName evidence="6">ABC transporter-related protein</fullName>
    </submittedName>
</protein>
<dbReference type="CDD" id="cd10147">
    <property type="entry name" value="Wzt_C-like"/>
    <property type="match status" value="1"/>
</dbReference>
<dbReference type="GO" id="GO:0016020">
    <property type="term" value="C:membrane"/>
    <property type="evidence" value="ECO:0007669"/>
    <property type="project" value="InterPro"/>
</dbReference>
<dbReference type="AlphaFoldDB" id="A0A0G0LTV5"/>
<dbReference type="InterPro" id="IPR003439">
    <property type="entry name" value="ABC_transporter-like_ATP-bd"/>
</dbReference>
<dbReference type="Gene3D" id="2.70.50.60">
    <property type="entry name" value="abc- transporter (atp binding component) like domain"/>
    <property type="match status" value="1"/>
</dbReference>
<dbReference type="PATRIC" id="fig|1618345.3.peg.673"/>
<dbReference type="PROSITE" id="PS50893">
    <property type="entry name" value="ABC_TRANSPORTER_2"/>
    <property type="match status" value="1"/>
</dbReference>